<dbReference type="InterPro" id="IPR037518">
    <property type="entry name" value="MPN"/>
</dbReference>
<comment type="similarity">
    <text evidence="1 7">Belongs to the UPF0758 family.</text>
</comment>
<dbReference type="Gene3D" id="3.40.140.10">
    <property type="entry name" value="Cytidine Deaminase, domain 2"/>
    <property type="match status" value="1"/>
</dbReference>
<dbReference type="SUPFAM" id="SSF102712">
    <property type="entry name" value="JAB1/MPN domain"/>
    <property type="match status" value="1"/>
</dbReference>
<sequence>MSVGAGMIRIHHRTRGGPMSIPIANLPSAARPRERLLALGPHALSDGELLALLLRQGRRGTSALDMATELLAEHGGLTGLSGARPEELSRRTGVGAAKAAAIVAAFHLGSRARGRTDTAPRLTGTAEVAAVALPMFAGVRVERLLVLVCDAQNRLRHKMFVAEGALDQVIVPVREVLNTVLRHDGRAFAIVHNHPSGDPNPSMDDRRTTARLIAAADTVGLRFLDHVVIAGERWSTVPPLVQVE</sequence>
<dbReference type="KEGG" id="nah:F5544_06335"/>
<evidence type="ECO:0000256" key="3">
    <source>
        <dbReference type="ARBA" id="ARBA00022723"/>
    </source>
</evidence>
<evidence type="ECO:0000256" key="2">
    <source>
        <dbReference type="ARBA" id="ARBA00022670"/>
    </source>
</evidence>
<dbReference type="SUPFAM" id="SSF47781">
    <property type="entry name" value="RuvA domain 2-like"/>
    <property type="match status" value="1"/>
</dbReference>
<dbReference type="Pfam" id="PF20582">
    <property type="entry name" value="UPF0758_N"/>
    <property type="match status" value="1"/>
</dbReference>
<dbReference type="AlphaFoldDB" id="A0A6G9Y7M6"/>
<dbReference type="PROSITE" id="PS50249">
    <property type="entry name" value="MPN"/>
    <property type="match status" value="1"/>
</dbReference>
<keyword evidence="6" id="KW-0482">Metalloprotease</keyword>
<dbReference type="InterPro" id="IPR001405">
    <property type="entry name" value="UPF0758"/>
</dbReference>
<protein>
    <submittedName>
        <fullName evidence="9">DNA repair protein RadC</fullName>
    </submittedName>
</protein>
<evidence type="ECO:0000256" key="7">
    <source>
        <dbReference type="RuleBase" id="RU003797"/>
    </source>
</evidence>
<dbReference type="Proteomes" id="UP000503540">
    <property type="component" value="Chromosome"/>
</dbReference>
<evidence type="ECO:0000256" key="1">
    <source>
        <dbReference type="ARBA" id="ARBA00010243"/>
    </source>
</evidence>
<keyword evidence="2" id="KW-0645">Protease</keyword>
<dbReference type="PROSITE" id="PS01302">
    <property type="entry name" value="UPF0758"/>
    <property type="match status" value="1"/>
</dbReference>
<dbReference type="Pfam" id="PF04002">
    <property type="entry name" value="RadC"/>
    <property type="match status" value="1"/>
</dbReference>
<accession>A0A6G9Y7M6</accession>
<evidence type="ECO:0000256" key="5">
    <source>
        <dbReference type="ARBA" id="ARBA00022833"/>
    </source>
</evidence>
<dbReference type="PANTHER" id="PTHR30471">
    <property type="entry name" value="DNA REPAIR PROTEIN RADC"/>
    <property type="match status" value="1"/>
</dbReference>
<evidence type="ECO:0000256" key="6">
    <source>
        <dbReference type="ARBA" id="ARBA00023049"/>
    </source>
</evidence>
<dbReference type="GO" id="GO:0006508">
    <property type="term" value="P:proteolysis"/>
    <property type="evidence" value="ECO:0007669"/>
    <property type="project" value="UniProtKB-KW"/>
</dbReference>
<feature type="domain" description="MPN" evidence="8">
    <location>
        <begin position="116"/>
        <end position="244"/>
    </location>
</feature>
<evidence type="ECO:0000259" key="8">
    <source>
        <dbReference type="PROSITE" id="PS50249"/>
    </source>
</evidence>
<keyword evidence="10" id="KW-1185">Reference proteome</keyword>
<dbReference type="InterPro" id="IPR020891">
    <property type="entry name" value="UPF0758_CS"/>
</dbReference>
<gene>
    <name evidence="9" type="primary">radC</name>
    <name evidence="9" type="ORF">F5544_06335</name>
</gene>
<dbReference type="InterPro" id="IPR010994">
    <property type="entry name" value="RuvA_2-like"/>
</dbReference>
<proteinExistence type="inferred from homology"/>
<dbReference type="InterPro" id="IPR025657">
    <property type="entry name" value="RadC_JAB"/>
</dbReference>
<name>A0A6G9Y7M6_9NOCA</name>
<keyword evidence="3" id="KW-0479">Metal-binding</keyword>
<evidence type="ECO:0000313" key="9">
    <source>
        <dbReference type="EMBL" id="QIS09178.1"/>
    </source>
</evidence>
<dbReference type="PANTHER" id="PTHR30471:SF3">
    <property type="entry name" value="UPF0758 PROTEIN YEES-RELATED"/>
    <property type="match status" value="1"/>
</dbReference>
<dbReference type="GO" id="GO:0008237">
    <property type="term" value="F:metallopeptidase activity"/>
    <property type="evidence" value="ECO:0007669"/>
    <property type="project" value="UniProtKB-KW"/>
</dbReference>
<evidence type="ECO:0000256" key="4">
    <source>
        <dbReference type="ARBA" id="ARBA00022801"/>
    </source>
</evidence>
<keyword evidence="4" id="KW-0378">Hydrolase</keyword>
<dbReference type="CDD" id="cd08071">
    <property type="entry name" value="MPN_DUF2466"/>
    <property type="match status" value="1"/>
</dbReference>
<dbReference type="NCBIfam" id="TIGR00608">
    <property type="entry name" value="radc"/>
    <property type="match status" value="1"/>
</dbReference>
<keyword evidence="5" id="KW-0862">Zinc</keyword>
<evidence type="ECO:0000313" key="10">
    <source>
        <dbReference type="Proteomes" id="UP000503540"/>
    </source>
</evidence>
<organism evidence="9 10">
    <name type="scientific">Nocardia arthritidis</name>
    <dbReference type="NCBI Taxonomy" id="228602"/>
    <lineage>
        <taxon>Bacteria</taxon>
        <taxon>Bacillati</taxon>
        <taxon>Actinomycetota</taxon>
        <taxon>Actinomycetes</taxon>
        <taxon>Mycobacteriales</taxon>
        <taxon>Nocardiaceae</taxon>
        <taxon>Nocardia</taxon>
    </lineage>
</organism>
<dbReference type="EMBL" id="CP046172">
    <property type="protein sequence ID" value="QIS09178.1"/>
    <property type="molecule type" value="Genomic_DNA"/>
</dbReference>
<reference evidence="9 10" key="1">
    <citation type="journal article" date="2019" name="ACS Chem. Biol.">
        <title>Identification and Mobilization of a Cryptic Antibiotic Biosynthesis Gene Locus from a Human-Pathogenic Nocardia Isolate.</title>
        <authorList>
            <person name="Herisse M."/>
            <person name="Ishida K."/>
            <person name="Porter J.L."/>
            <person name="Howden B."/>
            <person name="Hertweck C."/>
            <person name="Stinear T.P."/>
            <person name="Pidot S.J."/>
        </authorList>
    </citation>
    <scope>NUCLEOTIDE SEQUENCE [LARGE SCALE GENOMIC DNA]</scope>
    <source>
        <strain evidence="9 10">AUSMDU00012717</strain>
    </source>
</reference>
<dbReference type="GO" id="GO:0046872">
    <property type="term" value="F:metal ion binding"/>
    <property type="evidence" value="ECO:0007669"/>
    <property type="project" value="UniProtKB-KW"/>
</dbReference>
<dbReference type="InterPro" id="IPR046778">
    <property type="entry name" value="UPF0758_N"/>
</dbReference>